<organism evidence="1 2">
    <name type="scientific">Leersia perrieri</name>
    <dbReference type="NCBI Taxonomy" id="77586"/>
    <lineage>
        <taxon>Eukaryota</taxon>
        <taxon>Viridiplantae</taxon>
        <taxon>Streptophyta</taxon>
        <taxon>Embryophyta</taxon>
        <taxon>Tracheophyta</taxon>
        <taxon>Spermatophyta</taxon>
        <taxon>Magnoliopsida</taxon>
        <taxon>Liliopsida</taxon>
        <taxon>Poales</taxon>
        <taxon>Poaceae</taxon>
        <taxon>BOP clade</taxon>
        <taxon>Oryzoideae</taxon>
        <taxon>Oryzeae</taxon>
        <taxon>Oryzinae</taxon>
        <taxon>Leersia</taxon>
    </lineage>
</organism>
<protein>
    <submittedName>
        <fullName evidence="1">Uncharacterized protein</fullName>
    </submittedName>
</protein>
<dbReference type="HOGENOM" id="CLU_2761463_0_0_1"/>
<proteinExistence type="predicted"/>
<dbReference type="AlphaFoldDB" id="A0A0D9XG14"/>
<reference evidence="1 2" key="1">
    <citation type="submission" date="2012-08" db="EMBL/GenBank/DDBJ databases">
        <title>Oryza genome evolution.</title>
        <authorList>
            <person name="Wing R.A."/>
        </authorList>
    </citation>
    <scope>NUCLEOTIDE SEQUENCE</scope>
</reference>
<name>A0A0D9XG14_9ORYZ</name>
<sequence length="70" mass="7675">MLEDDDDDEQHRLGDGVGEEDRLWQGLTGSDRELVTVTKTGSDRELVTVVKTGSDEELVTVVKTAPTGSW</sequence>
<evidence type="ECO:0000313" key="2">
    <source>
        <dbReference type="Proteomes" id="UP000032180"/>
    </source>
</evidence>
<keyword evidence="2" id="KW-1185">Reference proteome</keyword>
<reference evidence="1" key="3">
    <citation type="submission" date="2015-04" db="UniProtKB">
        <authorList>
            <consortium name="EnsemblPlants"/>
        </authorList>
    </citation>
    <scope>IDENTIFICATION</scope>
</reference>
<dbReference type="EnsemblPlants" id="LPERR09G13520.1">
    <property type="protein sequence ID" value="LPERR09G13520.1"/>
    <property type="gene ID" value="LPERR09G13520"/>
</dbReference>
<accession>A0A0D9XG14</accession>
<dbReference type="Proteomes" id="UP000032180">
    <property type="component" value="Chromosome 9"/>
</dbReference>
<dbReference type="Gramene" id="LPERR09G13520.1">
    <property type="protein sequence ID" value="LPERR09G13520.1"/>
    <property type="gene ID" value="LPERR09G13520"/>
</dbReference>
<reference evidence="2" key="2">
    <citation type="submission" date="2013-12" db="EMBL/GenBank/DDBJ databases">
        <authorList>
            <person name="Yu Y."/>
            <person name="Lee S."/>
            <person name="de Baynast K."/>
            <person name="Wissotski M."/>
            <person name="Liu L."/>
            <person name="Talag J."/>
            <person name="Goicoechea J."/>
            <person name="Angelova A."/>
            <person name="Jetty R."/>
            <person name="Kudrna D."/>
            <person name="Golser W."/>
            <person name="Rivera L."/>
            <person name="Zhang J."/>
            <person name="Wing R."/>
        </authorList>
    </citation>
    <scope>NUCLEOTIDE SEQUENCE</scope>
</reference>
<evidence type="ECO:0000313" key="1">
    <source>
        <dbReference type="EnsemblPlants" id="LPERR09G13520.1"/>
    </source>
</evidence>